<dbReference type="InterPro" id="IPR023214">
    <property type="entry name" value="HAD_sf"/>
</dbReference>
<keyword evidence="2" id="KW-1185">Reference proteome</keyword>
<dbReference type="GO" id="GO:0005829">
    <property type="term" value="C:cytosol"/>
    <property type="evidence" value="ECO:0007669"/>
    <property type="project" value="TreeGrafter"/>
</dbReference>
<dbReference type="Proteomes" id="UP000277864">
    <property type="component" value="Unassembled WGS sequence"/>
</dbReference>
<dbReference type="GO" id="GO:0000287">
    <property type="term" value="F:magnesium ion binding"/>
    <property type="evidence" value="ECO:0007669"/>
    <property type="project" value="TreeGrafter"/>
</dbReference>
<dbReference type="AlphaFoldDB" id="A0A3R9YYG8"/>
<proteinExistence type="predicted"/>
<sequence>MHNLFVTDLDGTFVMDSVAVSQPDLSAYEQLQPFGDFAIATGRSIREIDYVIDQNQLDVSHRIGFNGALVQDKETLMFKQTIPKEDLVRVFDYLKRESLIFDALDGEKRIGNFQHEKPASLWNMELICQDNPFHLLENKEIYKVNVRPNKTECDAYYHQIKQAFPNLEVFKSGSSRIEITAKNISKASGIDLIKPGYERIIAFGDSGNDVDMFQTADLSYCMSHAPKEVQQRSSHVVKDFAAAIKHFVTHYELSL</sequence>
<protein>
    <submittedName>
        <fullName evidence="1">Haloacid dehalogenase</fullName>
    </submittedName>
</protein>
<dbReference type="PANTHER" id="PTHR10000:SF8">
    <property type="entry name" value="HAD SUPERFAMILY HYDROLASE-LIKE, TYPE 3"/>
    <property type="match status" value="1"/>
</dbReference>
<dbReference type="PROSITE" id="PS01229">
    <property type="entry name" value="COF_2"/>
    <property type="match status" value="1"/>
</dbReference>
<evidence type="ECO:0000313" key="2">
    <source>
        <dbReference type="Proteomes" id="UP000277864"/>
    </source>
</evidence>
<dbReference type="Gene3D" id="3.30.1240.10">
    <property type="match status" value="1"/>
</dbReference>
<dbReference type="NCBIfam" id="TIGR00099">
    <property type="entry name" value="Cof-subfamily"/>
    <property type="match status" value="1"/>
</dbReference>
<dbReference type="SUPFAM" id="SSF56784">
    <property type="entry name" value="HAD-like"/>
    <property type="match status" value="1"/>
</dbReference>
<dbReference type="GO" id="GO:0016791">
    <property type="term" value="F:phosphatase activity"/>
    <property type="evidence" value="ECO:0007669"/>
    <property type="project" value="TreeGrafter"/>
</dbReference>
<dbReference type="InterPro" id="IPR000150">
    <property type="entry name" value="Cof"/>
</dbReference>
<dbReference type="InterPro" id="IPR006379">
    <property type="entry name" value="HAD-SF_hydro_IIB"/>
</dbReference>
<dbReference type="PANTHER" id="PTHR10000">
    <property type="entry name" value="PHOSPHOSERINE PHOSPHATASE"/>
    <property type="match status" value="1"/>
</dbReference>
<dbReference type="InterPro" id="IPR036412">
    <property type="entry name" value="HAD-like_sf"/>
</dbReference>
<accession>A0A3R9YYG8</accession>
<organism evidence="1 2">
    <name type="scientific">Vagococcus humatus</name>
    <dbReference type="NCBI Taxonomy" id="1889241"/>
    <lineage>
        <taxon>Bacteria</taxon>
        <taxon>Bacillati</taxon>
        <taxon>Bacillota</taxon>
        <taxon>Bacilli</taxon>
        <taxon>Lactobacillales</taxon>
        <taxon>Enterococcaceae</taxon>
        <taxon>Vagococcus</taxon>
    </lineage>
</organism>
<gene>
    <name evidence="1" type="ORF">C7P63_04925</name>
</gene>
<name>A0A3R9YYG8_9ENTE</name>
<dbReference type="OrthoDB" id="9790031at2"/>
<comment type="caution">
    <text evidence="1">The sequence shown here is derived from an EMBL/GenBank/DDBJ whole genome shotgun (WGS) entry which is preliminary data.</text>
</comment>
<dbReference type="EMBL" id="PXZH01000001">
    <property type="protein sequence ID" value="RST90423.1"/>
    <property type="molecule type" value="Genomic_DNA"/>
</dbReference>
<reference evidence="1 2" key="1">
    <citation type="submission" date="2018-03" db="EMBL/GenBank/DDBJ databases">
        <authorList>
            <person name="Gulvik C.A."/>
        </authorList>
    </citation>
    <scope>NUCLEOTIDE SEQUENCE [LARGE SCALE GENOMIC DNA]</scope>
    <source>
        <strain evidence="1 2">JCM 31581</strain>
    </source>
</reference>
<dbReference type="Pfam" id="PF08282">
    <property type="entry name" value="Hydrolase_3"/>
    <property type="match status" value="1"/>
</dbReference>
<evidence type="ECO:0000313" key="1">
    <source>
        <dbReference type="EMBL" id="RST90423.1"/>
    </source>
</evidence>
<dbReference type="NCBIfam" id="TIGR01484">
    <property type="entry name" value="HAD-SF-IIB"/>
    <property type="match status" value="1"/>
</dbReference>
<dbReference type="RefSeq" id="WP_125943035.1">
    <property type="nucleotide sequence ID" value="NZ_PXZH01000001.1"/>
</dbReference>
<dbReference type="Gene3D" id="3.40.50.1000">
    <property type="entry name" value="HAD superfamily/HAD-like"/>
    <property type="match status" value="1"/>
</dbReference>